<keyword evidence="2" id="KW-1185">Reference proteome</keyword>
<sequence length="139" mass="15803">MIPLSSNLESREQEYVEVKNMLEEHQFALGGSWDYDHGSFDRSLDEAHKVWLRLPFDVINGNVDSETTDNDAKIRFGQPFVLKHVYNDGLDPTADPSTVGGLMNQFQPPLDPDGEVEPRWVNKAKEVLHQVESLFPQHG</sequence>
<dbReference type="InterPro" id="IPR014967">
    <property type="entry name" value="Uncharacterised_YugN-like"/>
</dbReference>
<name>A0ABS7D650_9BACL</name>
<dbReference type="Pfam" id="PF08868">
    <property type="entry name" value="YugN"/>
    <property type="match status" value="1"/>
</dbReference>
<protein>
    <submittedName>
        <fullName evidence="1">YugN-like family protein</fullName>
    </submittedName>
</protein>
<dbReference type="EMBL" id="JAHZIJ010000003">
    <property type="protein sequence ID" value="MBW7474623.1"/>
    <property type="molecule type" value="Genomic_DNA"/>
</dbReference>
<evidence type="ECO:0000313" key="2">
    <source>
        <dbReference type="Proteomes" id="UP000812277"/>
    </source>
</evidence>
<evidence type="ECO:0000313" key="1">
    <source>
        <dbReference type="EMBL" id="MBW7474623.1"/>
    </source>
</evidence>
<organism evidence="1 2">
    <name type="scientific">Paenibacillus oenotherae</name>
    <dbReference type="NCBI Taxonomy" id="1435645"/>
    <lineage>
        <taxon>Bacteria</taxon>
        <taxon>Bacillati</taxon>
        <taxon>Bacillota</taxon>
        <taxon>Bacilli</taxon>
        <taxon>Bacillales</taxon>
        <taxon>Paenibacillaceae</taxon>
        <taxon>Paenibacillus</taxon>
    </lineage>
</organism>
<dbReference type="SUPFAM" id="SSF160755">
    <property type="entry name" value="YugN-like"/>
    <property type="match status" value="1"/>
</dbReference>
<gene>
    <name evidence="1" type="ORF">K0T92_07690</name>
</gene>
<dbReference type="Gene3D" id="3.30.310.100">
    <property type="entry name" value="YugN-like"/>
    <property type="match status" value="1"/>
</dbReference>
<dbReference type="Proteomes" id="UP000812277">
    <property type="component" value="Unassembled WGS sequence"/>
</dbReference>
<comment type="caution">
    <text evidence="1">The sequence shown here is derived from an EMBL/GenBank/DDBJ whole genome shotgun (WGS) entry which is preliminary data.</text>
</comment>
<dbReference type="RefSeq" id="WP_219871843.1">
    <property type="nucleotide sequence ID" value="NZ_JAHZIJ010000003.1"/>
</dbReference>
<proteinExistence type="predicted"/>
<dbReference type="InterPro" id="IPR036491">
    <property type="entry name" value="YugN-like_sf"/>
</dbReference>
<accession>A0ABS7D650</accession>
<reference evidence="1 2" key="1">
    <citation type="submission" date="2021-07" db="EMBL/GenBank/DDBJ databases">
        <title>Paenibacillus radiodurans sp. nov., isolated from the southeastern edge of Tengger Desert.</title>
        <authorList>
            <person name="Zhang G."/>
        </authorList>
    </citation>
    <scope>NUCLEOTIDE SEQUENCE [LARGE SCALE GENOMIC DNA]</scope>
    <source>
        <strain evidence="1 2">DT7-4</strain>
    </source>
</reference>